<sequence length="377" mass="44505">MTANNELFILSASHTREKLKQLRRTHQFFCPQCKEELQLRIGEIVVPHFAHKKDSNCPQLFSDGESKEHLIGKQQLYCFFENKGLTVQLEPFIKNLSQRPDLLVTTKNEQYAIEFQCSNIPIEVVQARTKGYLNASIVPIWLLKTPNFKQQKPTRIQLVQISPFRQQFITRHPQHGSTLLTYNPTTAKFIYFSHLLFIHGYRFIAKVQQLPIAHQYFPFLHLKEPTKEEFTHYWRFHLHIRQRFLRQRFYLSRKGVQDLLLKGCYGARMRLDQLPLFIGLPVRNAQYIDVYIAEWQATLLFFLQDCQISILQVDDEVIAIFILNNPDYFQDERGKDAILHYILLLKKLGVRSIHSSTKEAIILQLLHSEFLAKCYEN</sequence>
<reference evidence="3 4" key="1">
    <citation type="journal article" date="2014" name="BMC Genomics">
        <title>Genomic comparison of sporeforming bacilli isolated from milk.</title>
        <authorList>
            <person name="Moreno Switt A.I."/>
            <person name="Andrus A.D."/>
            <person name="Ranieri M.L."/>
            <person name="Orsi R.H."/>
            <person name="Ivy R."/>
            <person name="den Bakker H.C."/>
            <person name="Martin N.H."/>
            <person name="Wiedmann M."/>
            <person name="Boor K.J."/>
        </authorList>
    </citation>
    <scope>NUCLEOTIDE SEQUENCE [LARGE SCALE GENOMIC DNA]</scope>
    <source>
        <strain evidence="3 4">FSL R5-213</strain>
    </source>
</reference>
<dbReference type="RefSeq" id="WP_051448559.1">
    <property type="nucleotide sequence ID" value="NZ_ASQA01000008.1"/>
</dbReference>
<dbReference type="InterPro" id="IPR010330">
    <property type="entry name" value="CoiA_nuc"/>
</dbReference>
<feature type="domain" description="Competence protein CoiA-like N-terminal" evidence="2">
    <location>
        <begin position="13"/>
        <end position="58"/>
    </location>
</feature>
<name>W4F692_9BACL</name>
<dbReference type="EMBL" id="ASQA01000008">
    <property type="protein sequence ID" value="ETT87809.1"/>
    <property type="molecule type" value="Genomic_DNA"/>
</dbReference>
<gene>
    <name evidence="3" type="ORF">C176_02663</name>
</gene>
<evidence type="ECO:0000259" key="2">
    <source>
        <dbReference type="Pfam" id="PF25164"/>
    </source>
</evidence>
<dbReference type="eggNOG" id="COG4469">
    <property type="taxonomic scope" value="Bacteria"/>
</dbReference>
<dbReference type="Proteomes" id="UP000019062">
    <property type="component" value="Unassembled WGS sequence"/>
</dbReference>
<proteinExistence type="predicted"/>
<protein>
    <recommendedName>
        <fullName evidence="5">Competence protein CoiA</fullName>
    </recommendedName>
</protein>
<comment type="caution">
    <text evidence="3">The sequence shown here is derived from an EMBL/GenBank/DDBJ whole genome shotgun (WGS) entry which is preliminary data.</text>
</comment>
<evidence type="ECO:0000259" key="1">
    <source>
        <dbReference type="Pfam" id="PF06054"/>
    </source>
</evidence>
<dbReference type="InterPro" id="IPR021176">
    <property type="entry name" value="Competence-induced_CoiA"/>
</dbReference>
<evidence type="ECO:0000313" key="4">
    <source>
        <dbReference type="Proteomes" id="UP000019062"/>
    </source>
</evidence>
<dbReference type="PIRSF" id="PIRSF007487">
    <property type="entry name" value="Competence-induced_CoiA_bac"/>
    <property type="match status" value="1"/>
</dbReference>
<feature type="domain" description="Competence protein CoiA nuclease-like" evidence="1">
    <location>
        <begin position="65"/>
        <end position="218"/>
    </location>
</feature>
<dbReference type="AlphaFoldDB" id="W4F692"/>
<organism evidence="3 4">
    <name type="scientific">Viridibacillus arenosi FSL R5-213</name>
    <dbReference type="NCBI Taxonomy" id="1227360"/>
    <lineage>
        <taxon>Bacteria</taxon>
        <taxon>Bacillati</taxon>
        <taxon>Bacillota</taxon>
        <taxon>Bacilli</taxon>
        <taxon>Bacillales</taxon>
        <taxon>Caryophanaceae</taxon>
        <taxon>Viridibacillus</taxon>
    </lineage>
</organism>
<evidence type="ECO:0000313" key="3">
    <source>
        <dbReference type="EMBL" id="ETT87809.1"/>
    </source>
</evidence>
<accession>W4F692</accession>
<evidence type="ECO:0008006" key="5">
    <source>
        <dbReference type="Google" id="ProtNLM"/>
    </source>
</evidence>
<dbReference type="Pfam" id="PF25164">
    <property type="entry name" value="CoiA_N"/>
    <property type="match status" value="1"/>
</dbReference>
<keyword evidence="4" id="KW-1185">Reference proteome</keyword>
<dbReference type="InterPro" id="IPR057253">
    <property type="entry name" value="CoiA-like_N"/>
</dbReference>
<dbReference type="Pfam" id="PF06054">
    <property type="entry name" value="CoiA_nuc"/>
    <property type="match status" value="1"/>
</dbReference>